<gene>
    <name evidence="2" type="ORF">IAA60_01375</name>
</gene>
<reference evidence="2" key="1">
    <citation type="submission" date="2020-10" db="EMBL/GenBank/DDBJ databases">
        <authorList>
            <person name="Gilroy R."/>
        </authorList>
    </citation>
    <scope>NUCLEOTIDE SEQUENCE</scope>
    <source>
        <strain evidence="2">CHK181-108</strain>
    </source>
</reference>
<evidence type="ECO:0000313" key="2">
    <source>
        <dbReference type="EMBL" id="HIT84533.1"/>
    </source>
</evidence>
<feature type="compositionally biased region" description="Acidic residues" evidence="1">
    <location>
        <begin position="66"/>
        <end position="77"/>
    </location>
</feature>
<name>A0A9D1H1H2_9FIRM</name>
<protein>
    <submittedName>
        <fullName evidence="2">Uncharacterized protein</fullName>
    </submittedName>
</protein>
<accession>A0A9D1H1H2</accession>
<comment type="caution">
    <text evidence="2">The sequence shown here is derived from an EMBL/GenBank/DDBJ whole genome shotgun (WGS) entry which is preliminary data.</text>
</comment>
<evidence type="ECO:0000313" key="3">
    <source>
        <dbReference type="Proteomes" id="UP000824165"/>
    </source>
</evidence>
<proteinExistence type="predicted"/>
<dbReference type="EMBL" id="DVLU01000011">
    <property type="protein sequence ID" value="HIT84533.1"/>
    <property type="molecule type" value="Genomic_DNA"/>
</dbReference>
<evidence type="ECO:0000256" key="1">
    <source>
        <dbReference type="SAM" id="MobiDB-lite"/>
    </source>
</evidence>
<dbReference type="Proteomes" id="UP000824165">
    <property type="component" value="Unassembled WGS sequence"/>
</dbReference>
<reference evidence="2" key="2">
    <citation type="journal article" date="2021" name="PeerJ">
        <title>Extensive microbial diversity within the chicken gut microbiome revealed by metagenomics and culture.</title>
        <authorList>
            <person name="Gilroy R."/>
            <person name="Ravi A."/>
            <person name="Getino M."/>
            <person name="Pursley I."/>
            <person name="Horton D.L."/>
            <person name="Alikhan N.F."/>
            <person name="Baker D."/>
            <person name="Gharbi K."/>
            <person name="Hall N."/>
            <person name="Watson M."/>
            <person name="Adriaenssens E.M."/>
            <person name="Foster-Nyarko E."/>
            <person name="Jarju S."/>
            <person name="Secka A."/>
            <person name="Antonio M."/>
            <person name="Oren A."/>
            <person name="Chaudhuri R.R."/>
            <person name="La Ragione R."/>
            <person name="Hildebrand F."/>
            <person name="Pallen M.J."/>
        </authorList>
    </citation>
    <scope>NUCLEOTIDE SEQUENCE</scope>
    <source>
        <strain evidence="2">CHK181-108</strain>
    </source>
</reference>
<organism evidence="2 3">
    <name type="scientific">Candidatus Ornithomonoglobus intestinigallinarum</name>
    <dbReference type="NCBI Taxonomy" id="2840894"/>
    <lineage>
        <taxon>Bacteria</taxon>
        <taxon>Bacillati</taxon>
        <taxon>Bacillota</taxon>
        <taxon>Clostridia</taxon>
        <taxon>Candidatus Ornithomonoglobus</taxon>
    </lineage>
</organism>
<feature type="compositionally biased region" description="Pro residues" evidence="1">
    <location>
        <begin position="46"/>
        <end position="57"/>
    </location>
</feature>
<dbReference type="AlphaFoldDB" id="A0A9D1H1H2"/>
<feature type="region of interest" description="Disordered" evidence="1">
    <location>
        <begin position="46"/>
        <end position="96"/>
    </location>
</feature>
<sequence>MAALFITALFVGCIYGAYALFVASSPYINATPTPSAGTIYTPFPSVSPSPVSTPSPSPRRAHTNGDDETDAEEDETDNGPRSSRRPSEETGDVSLSSYEDDNYGFACPYPSDFSSNGGGNGDIQLTLISNDGRAYQDIIASSDISSSPAADMRAFLSEHPSAIIEKNSSGSDYYYVLINDNGTYIYRYAAYTEGTAKGFEFGYDEQVRDTYEDYPDMIRADFTLY</sequence>